<evidence type="ECO:0000256" key="2">
    <source>
        <dbReference type="SAM" id="SignalP"/>
    </source>
</evidence>
<dbReference type="Proteomes" id="UP000238882">
    <property type="component" value="Unassembled WGS sequence"/>
</dbReference>
<evidence type="ECO:0000256" key="1">
    <source>
        <dbReference type="SAM" id="MobiDB-lite"/>
    </source>
</evidence>
<feature type="compositionally biased region" description="Polar residues" evidence="1">
    <location>
        <begin position="1158"/>
        <end position="1169"/>
    </location>
</feature>
<dbReference type="EMBL" id="MSCN01000001">
    <property type="protein sequence ID" value="PQJ79480.1"/>
    <property type="molecule type" value="Genomic_DNA"/>
</dbReference>
<dbReference type="Pfam" id="PF14349">
    <property type="entry name" value="SprA_N"/>
    <property type="match status" value="2"/>
</dbReference>
<sequence>MTKVLKNIFLLASFTFAITLSTKGQTKQIKDTTKVKKDTVQLKYDFKHTQKGGLFLDDLAKKEIIFDKALNKYVIIEKIGDYYTKTPIFLTRKEYERYRLKRDMLQYFKQKVSAANGKRKGSKDAQKDLLPTYYVNSKFFEDIFGGNTVKVTPTGNLNLKLGFIYQNTENPQISEENRSSFVFDFDQQINASLRAKVGERLEFTANYDTQSTFDFQNLVKIDYTPTEDDILQGIEAGNVTMPIKNSLINGAQSLFGVKTKLQFGRTTVTAVFSQQNSESNTVVAEAGASIQPFELRTTDYDTDRHFFLSQFFIDNYANALKQYPLINSQVNITRIEVWITNRNASTEDFRSIVAFADIGELNNPGSTYQNLVDDNGTVLPVSPVTITANGNIYNLPQNNANNIYEPAVLNGIRDIADVDNTLQTRFTMQQGTDYSILENARRLGTNEYTLNPQLGYISLNRRLNDGEVLAVAYEYTVAGSVNGSTEKSFKVGEFSNDGVQAPENLAVKLLRSEILQTKRDDGAGGEESFPTWRLMMKNIYALGAFPLSQDGFRFELQYRDDDTGIPSNVLQNAQTAGIPNKPLIQVLKLDQLDQSQFRNPDGFFDYVEGITVNSQNGYVIFPDPEPFGTGLEDDLTATADEEFLFKELYLDTKINIKNNFQNKDKYFLTGYFKSDDAGGIPIGAFNVPRGSVTVTAGGRPLVEGVDYVVDYQLGRVQIIDPGLKASGTPINVSTENNAVFNQQRKTFMGIDVEHKFSDDFILGATVLNVLERPLTPKVNFGSDPINNTMFGINVDYSTEVPYFTKLANKLPFVDTDAPSNLSVRADMAYLLPGTPSGIDVAGAATSYIDDFEASQIPISLLSPLDWYEASTPNNDQNQRFFGNASDLSYNDKRAKLAWYSIDQIFYGFGDTPPSIDADELSRAETRQINFNELFPNQQFDITQNTQIRTLDLAYFPQERGSYNFNPAADTSDGKGILPAPETNWGGIMRPLNTNNFDQANVEYIQFWVMDPYDNYSITNEEGLPQGVNPNDLSNQIGDLYINLGNISEDIVKDNRKMFENGLPEDGAKVNTVNVNRTVWGDVPRNPSIIYAFSEDDAARVNQDLGFDGLTNVEEQGLANIDAKFTTLIDPAADDYQFFRGSNLDAINASILRRYKDFNNTQGNSPTLNQSTEPYPTSSTTYPDVEDINRDQTMNTVESYYEYRISMNKNDLATGRNFIVDEKTTSVTLENGNTQQTKWYQFRVPIRAGTAVNGISNFNSIRFVRMYLTNFKIPVVIRFGELDLVRGDWRRYTQTIDPAIDPSRDLTQQELEDFEVGVVSIEQNDGTYVEPPGIQRERLQGSTTVQLQNEQSVTLKVNNLEPNKTRAIFKNISVDLRRFKNLKMFMHLQENLGGGPVQDGDFAGVIRLGTDLDENYYELELPLKVSPAGNGQFDVWPEENNLDGFLEDFGKVKLERDAINAPINQPYTSTQQNPNANYTIRVKGNPTLAQLRTIVLGLKNISTANKSGEVWFNELRSSGFDNDAGWAAVVNADANFADVANVSLSGSIQTIGFGNVEDRVNQRTLDETKQYDVSTSVNLGKVLTPQKWGIQIPMSYSIGEKFIDPKFDPQYQDVKLEDAIDQNPNSEFSRDYTKRTSISFINVKKNRNPNTTKKPRFYDVENLAVSYSHNREFHRDYNIQRYINENVMASAAYNFNFNSKPIEPFKKNDSIFRSKYWKFLKDLNFNPIPTTLAINSRVNRSYNEQQSRNLIAGLPDQPTLKQRRFLFDWDYTIAFDLTKSIQLNFNATNNYIYDTFNSGEDLQVFDNFFNIGRPNQYHQKLNATYQLPFDKFPFLKFIKGDYAYTADYDWQVSSQDETIVEQIGNVIQNANTHNLNTTFSFDKIYKSIGFERLLLTKSQRKQAKGQNLRNIRPKKKLPIGKKILKGAWDIITSIKQGKISYSENNGQYLQGYDGGVGFLGGPPTGFAFGSQVDIRNKALLNGWLINPRATVDDPLTTDVDESAFYNKTYNRTHYNKLDYSFTVKPFKDFNIDIIGNKIKTRDLAQQLDIIEDPNNPNGQIDFGIEAFETGNFSTSYSMLSTAFKNGDALFQTMKDYRQIVSQRLFTESTAPTNGFGENSQQVLLPAFLAAYSGKDPNKVNTGLFRNIPIPNWTIRYNGLMKFKWFKKNFSAFVLSHGYRSSYTISSFTNNLQYDANNPFDINQNSQSFEPELLLASATLVDEFSPLIKVDMKMKNSFSFRGEIKRDRTLTMNFNNSTLTDIAGTEYIFGLGYVFKNVKMNTRFTGKKTTLKGDINLRADISLRDNITQIRYIEDDNNQISGGERLFSIRFTADYRLSSNLTASFYYNHQTSRYAISTTFPRQAINGGLNIVYNLGGN</sequence>
<dbReference type="InterPro" id="IPR026377">
    <property type="entry name" value="Cell_surface_SprA"/>
</dbReference>
<keyword evidence="5" id="KW-1185">Reference proteome</keyword>
<feature type="compositionally biased region" description="Low complexity" evidence="1">
    <location>
        <begin position="1170"/>
        <end position="1182"/>
    </location>
</feature>
<feature type="domain" description="Gliding motility protein SprA N-terminal" evidence="3">
    <location>
        <begin position="1121"/>
        <end position="1618"/>
    </location>
</feature>
<evidence type="ECO:0000313" key="4">
    <source>
        <dbReference type="EMBL" id="PQJ79480.1"/>
    </source>
</evidence>
<feature type="signal peptide" evidence="2">
    <location>
        <begin position="1"/>
        <end position="17"/>
    </location>
</feature>
<evidence type="ECO:0000259" key="3">
    <source>
        <dbReference type="Pfam" id="PF14349"/>
    </source>
</evidence>
<name>A0A2S7WPF1_9FLAO</name>
<proteinExistence type="predicted"/>
<dbReference type="RefSeq" id="WP_105016077.1">
    <property type="nucleotide sequence ID" value="NZ_MSCN01000001.1"/>
</dbReference>
<gene>
    <name evidence="4" type="ORF">BTO18_09985</name>
</gene>
<dbReference type="NCBIfam" id="TIGR04189">
    <property type="entry name" value="surface_SprA"/>
    <property type="match status" value="1"/>
</dbReference>
<feature type="region of interest" description="Disordered" evidence="1">
    <location>
        <begin position="1158"/>
        <end position="1183"/>
    </location>
</feature>
<feature type="chain" id="PRO_5015447973" evidence="2">
    <location>
        <begin position="18"/>
        <end position="2376"/>
    </location>
</feature>
<accession>A0A2S7WPF1</accession>
<feature type="domain" description="Gliding motility protein SprA N-terminal" evidence="3">
    <location>
        <begin position="60"/>
        <end position="456"/>
    </location>
</feature>
<keyword evidence="2" id="KW-0732">Signal</keyword>
<evidence type="ECO:0000313" key="5">
    <source>
        <dbReference type="Proteomes" id="UP000238882"/>
    </source>
</evidence>
<reference evidence="4 5" key="1">
    <citation type="submission" date="2016-12" db="EMBL/GenBank/DDBJ databases">
        <title>Trade-off between light-utilization and light-protection in marine flavobacteria.</title>
        <authorList>
            <person name="Kumagai Y."/>
            <person name="Yoshizawa S."/>
            <person name="Kogure K."/>
            <person name="Iwasaki W."/>
        </authorList>
    </citation>
    <scope>NUCLEOTIDE SEQUENCE [LARGE SCALE GENOMIC DNA]</scope>
    <source>
        <strain evidence="4 5">NBRC 108759</strain>
    </source>
</reference>
<protein>
    <submittedName>
        <fullName evidence="4">Cell surface protein SprA</fullName>
    </submittedName>
</protein>
<organism evidence="4 5">
    <name type="scientific">Polaribacter porphyrae</name>
    <dbReference type="NCBI Taxonomy" id="1137780"/>
    <lineage>
        <taxon>Bacteria</taxon>
        <taxon>Pseudomonadati</taxon>
        <taxon>Bacteroidota</taxon>
        <taxon>Flavobacteriia</taxon>
        <taxon>Flavobacteriales</taxon>
        <taxon>Flavobacteriaceae</taxon>
    </lineage>
</organism>
<comment type="caution">
    <text evidence="4">The sequence shown here is derived from an EMBL/GenBank/DDBJ whole genome shotgun (WGS) entry which is preliminary data.</text>
</comment>
<dbReference type="OrthoDB" id="9806090at2"/>
<dbReference type="InterPro" id="IPR025684">
    <property type="entry name" value="SprA_N_dom"/>
</dbReference>